<evidence type="ECO:0000313" key="2">
    <source>
        <dbReference type="Proteomes" id="UP000386466"/>
    </source>
</evidence>
<keyword evidence="2" id="KW-1185">Reference proteome</keyword>
<dbReference type="AlphaFoldDB" id="A0A485N2C5"/>
<proteinExistence type="predicted"/>
<organism evidence="1 2">
    <name type="scientific">Lynx pardinus</name>
    <name type="common">Iberian lynx</name>
    <name type="synonym">Felis pardina</name>
    <dbReference type="NCBI Taxonomy" id="191816"/>
    <lineage>
        <taxon>Eukaryota</taxon>
        <taxon>Metazoa</taxon>
        <taxon>Chordata</taxon>
        <taxon>Craniata</taxon>
        <taxon>Vertebrata</taxon>
        <taxon>Euteleostomi</taxon>
        <taxon>Mammalia</taxon>
        <taxon>Eutheria</taxon>
        <taxon>Laurasiatheria</taxon>
        <taxon>Carnivora</taxon>
        <taxon>Feliformia</taxon>
        <taxon>Felidae</taxon>
        <taxon>Felinae</taxon>
        <taxon>Lynx</taxon>
    </lineage>
</organism>
<reference evidence="1 2" key="1">
    <citation type="submission" date="2019-01" db="EMBL/GenBank/DDBJ databases">
        <authorList>
            <person name="Alioto T."/>
            <person name="Alioto T."/>
        </authorList>
    </citation>
    <scope>NUCLEOTIDE SEQUENCE [LARGE SCALE GENOMIC DNA]</scope>
</reference>
<gene>
    <name evidence="1" type="ORF">LYPA_23C011716</name>
</gene>
<protein>
    <submittedName>
        <fullName evidence="1">Ribosomal protein sa-like</fullName>
    </submittedName>
</protein>
<keyword evidence="1" id="KW-0689">Ribosomal protein</keyword>
<dbReference type="Gene3D" id="3.40.50.10490">
    <property type="entry name" value="Glucose-6-phosphate isomerase like protein, domain 1"/>
    <property type="match status" value="1"/>
</dbReference>
<keyword evidence="1" id="KW-0687">Ribonucleoprotein</keyword>
<dbReference type="EMBL" id="CAAGRJ010010188">
    <property type="protein sequence ID" value="VFV27535.1"/>
    <property type="molecule type" value="Genomic_DNA"/>
</dbReference>
<name>A0A485N2C5_LYNPA</name>
<evidence type="ECO:0000313" key="1">
    <source>
        <dbReference type="EMBL" id="VFV27535.1"/>
    </source>
</evidence>
<dbReference type="GO" id="GO:0005840">
    <property type="term" value="C:ribosome"/>
    <property type="evidence" value="ECO:0007669"/>
    <property type="project" value="UniProtKB-KW"/>
</dbReference>
<accession>A0A485N2C5</accession>
<dbReference type="Proteomes" id="UP000386466">
    <property type="component" value="Unassembled WGS sequence"/>
</dbReference>
<sequence>MLAREVQCMPDAISCECPWEVMPDLYFYRDFEDMWWCRPLLKKAVTKEEFLGEWTVPAPEFTTIQPEVTDWSGSRQVPSVPIQQFCTED</sequence>